<keyword evidence="12 16" id="KW-0239">DNA-directed DNA polymerase</keyword>
<evidence type="ECO:0000256" key="5">
    <source>
        <dbReference type="ARBA" id="ARBA00022490"/>
    </source>
</evidence>
<dbReference type="InterPro" id="IPR017961">
    <property type="entry name" value="DNA_pol_Y-fam_little_finger"/>
</dbReference>
<dbReference type="EMBL" id="LECT01000029">
    <property type="protein sequence ID" value="KLU04169.1"/>
    <property type="molecule type" value="Genomic_DNA"/>
</dbReference>
<evidence type="ECO:0000256" key="16">
    <source>
        <dbReference type="HAMAP-Rule" id="MF_01113"/>
    </source>
</evidence>
<evidence type="ECO:0000256" key="13">
    <source>
        <dbReference type="ARBA" id="ARBA00023125"/>
    </source>
</evidence>
<dbReference type="InterPro" id="IPR022880">
    <property type="entry name" value="DNApol_IV"/>
</dbReference>
<keyword evidence="5 16" id="KW-0963">Cytoplasm</keyword>
<dbReference type="InterPro" id="IPR001126">
    <property type="entry name" value="UmuC"/>
</dbReference>
<evidence type="ECO:0000256" key="6">
    <source>
        <dbReference type="ARBA" id="ARBA00022679"/>
    </source>
</evidence>
<comment type="subcellular location">
    <subcellularLocation>
        <location evidence="1 16">Cytoplasm</location>
    </subcellularLocation>
</comment>
<dbReference type="GO" id="GO:0009432">
    <property type="term" value="P:SOS response"/>
    <property type="evidence" value="ECO:0007669"/>
    <property type="project" value="TreeGrafter"/>
</dbReference>
<evidence type="ECO:0000256" key="15">
    <source>
        <dbReference type="ARBA" id="ARBA00049244"/>
    </source>
</evidence>
<dbReference type="SUPFAM" id="SSF100879">
    <property type="entry name" value="Lesion bypass DNA polymerase (Y-family), little finger domain"/>
    <property type="match status" value="1"/>
</dbReference>
<dbReference type="GO" id="GO:0006281">
    <property type="term" value="P:DNA repair"/>
    <property type="evidence" value="ECO:0007669"/>
    <property type="project" value="UniProtKB-UniRule"/>
</dbReference>
<dbReference type="Proteomes" id="UP000036367">
    <property type="component" value="Unassembled WGS sequence"/>
</dbReference>
<evidence type="ECO:0000256" key="14">
    <source>
        <dbReference type="ARBA" id="ARBA00023204"/>
    </source>
</evidence>
<sequence length="396" mass="43942">MILHVDMDAFYASIEQRDRPELRGRPVVVGGVEGRGVVTAASYEAREYGIHSAMPGSRAIKLCPHADFIRGRLDHYASVGRAVREIFHRFTPVVQPLSLDEAFLDVSGTIRLHGSPREIGIHIRETIRQELDLPASVGIAPLKFVAKIASDIGKPNGFVEVPADGVREFLDPLPVSRLWGVGKVGQTKLQRLGYRTIADLRVKDPDALKSQLGRWGEHLWNLANGIDGRQVVVDHLAKGIGHERTFAEDLSNMESLNAVVSYLSEQTARRLRRARRLASTITLKYRREDFQTFSRARKLSTPTDSTLEILQVSEALLLEMRSREPRSVRLLGISLGGLTDADAPKQLNLFGEETGEIASSKVDALSDQIASKLGKHSLYRASSHQWVDRKNAKPKG</sequence>
<evidence type="ECO:0000313" key="18">
    <source>
        <dbReference type="EMBL" id="KLU04169.1"/>
    </source>
</evidence>
<keyword evidence="6 16" id="KW-0808">Transferase</keyword>
<dbReference type="GO" id="GO:0005829">
    <property type="term" value="C:cytosol"/>
    <property type="evidence" value="ECO:0007669"/>
    <property type="project" value="TreeGrafter"/>
</dbReference>
<dbReference type="Gene3D" id="3.30.1490.100">
    <property type="entry name" value="DNA polymerase, Y-family, little finger domain"/>
    <property type="match status" value="1"/>
</dbReference>
<feature type="active site" evidence="16">
    <location>
        <position position="101"/>
    </location>
</feature>
<dbReference type="Gene3D" id="3.40.1170.60">
    <property type="match status" value="1"/>
</dbReference>
<dbReference type="PANTHER" id="PTHR11076:SF33">
    <property type="entry name" value="DNA POLYMERASE KAPPA"/>
    <property type="match status" value="1"/>
</dbReference>
<comment type="cofactor">
    <cofactor evidence="16">
        <name>Mg(2+)</name>
        <dbReference type="ChEBI" id="CHEBI:18420"/>
    </cofactor>
    <text evidence="16">Binds 2 magnesium ions per subunit.</text>
</comment>
<feature type="domain" description="UmuC" evidence="17">
    <location>
        <begin position="2"/>
        <end position="182"/>
    </location>
</feature>
<feature type="binding site" evidence="16">
    <location>
        <position position="6"/>
    </location>
    <ligand>
        <name>Mg(2+)</name>
        <dbReference type="ChEBI" id="CHEBI:18420"/>
    </ligand>
</feature>
<dbReference type="AlphaFoldDB" id="A0A0J1EF73"/>
<evidence type="ECO:0000256" key="9">
    <source>
        <dbReference type="ARBA" id="ARBA00022723"/>
    </source>
</evidence>
<dbReference type="GO" id="GO:0042276">
    <property type="term" value="P:error-prone translesion synthesis"/>
    <property type="evidence" value="ECO:0007669"/>
    <property type="project" value="TreeGrafter"/>
</dbReference>
<dbReference type="InterPro" id="IPR050116">
    <property type="entry name" value="DNA_polymerase-Y"/>
</dbReference>
<name>A0A0J1EF73_RHOIS</name>
<dbReference type="STRING" id="595434.RISK_003755"/>
<proteinExistence type="inferred from homology"/>
<comment type="subunit">
    <text evidence="3 16">Monomer.</text>
</comment>
<evidence type="ECO:0000256" key="10">
    <source>
        <dbReference type="ARBA" id="ARBA00022763"/>
    </source>
</evidence>
<feature type="site" description="Substrate discrimination" evidence="16">
    <location>
        <position position="11"/>
    </location>
</feature>
<evidence type="ECO:0000256" key="11">
    <source>
        <dbReference type="ARBA" id="ARBA00022842"/>
    </source>
</evidence>
<keyword evidence="13 16" id="KW-0238">DNA-binding</keyword>
<evidence type="ECO:0000256" key="3">
    <source>
        <dbReference type="ARBA" id="ARBA00011245"/>
    </source>
</evidence>
<dbReference type="OrthoDB" id="9808813at2"/>
<dbReference type="PANTHER" id="PTHR11076">
    <property type="entry name" value="DNA REPAIR POLYMERASE UMUC / TRANSFERASE FAMILY MEMBER"/>
    <property type="match status" value="1"/>
</dbReference>
<evidence type="ECO:0000256" key="2">
    <source>
        <dbReference type="ARBA" id="ARBA00010945"/>
    </source>
</evidence>
<reference evidence="18" key="1">
    <citation type="submission" date="2015-05" db="EMBL/GenBank/DDBJ databases">
        <title>Permanent draft genome of Rhodopirellula islandicus K833.</title>
        <authorList>
            <person name="Kizina J."/>
            <person name="Richter M."/>
            <person name="Glockner F.O."/>
            <person name="Harder J."/>
        </authorList>
    </citation>
    <scope>NUCLEOTIDE SEQUENCE [LARGE SCALE GENOMIC DNA]</scope>
    <source>
        <strain evidence="18">K833</strain>
    </source>
</reference>
<dbReference type="EC" id="2.7.7.7" evidence="16"/>
<protein>
    <recommendedName>
        <fullName evidence="16">DNA polymerase IV</fullName>
        <shortName evidence="16">Pol IV</shortName>
        <ecNumber evidence="16">2.7.7.7</ecNumber>
    </recommendedName>
</protein>
<keyword evidence="14 16" id="KW-0234">DNA repair</keyword>
<dbReference type="Pfam" id="PF00817">
    <property type="entry name" value="IMS"/>
    <property type="match status" value="1"/>
</dbReference>
<dbReference type="SUPFAM" id="SSF56672">
    <property type="entry name" value="DNA/RNA polymerases"/>
    <property type="match status" value="1"/>
</dbReference>
<keyword evidence="4 16" id="KW-0515">Mutator protein</keyword>
<dbReference type="PROSITE" id="PS50173">
    <property type="entry name" value="UMUC"/>
    <property type="match status" value="1"/>
</dbReference>
<dbReference type="RefSeq" id="WP_047815153.1">
    <property type="nucleotide sequence ID" value="NZ_LECT01000029.1"/>
</dbReference>
<dbReference type="GO" id="GO:0000287">
    <property type="term" value="F:magnesium ion binding"/>
    <property type="evidence" value="ECO:0007669"/>
    <property type="project" value="UniProtKB-UniRule"/>
</dbReference>
<feature type="binding site" evidence="16">
    <location>
        <position position="100"/>
    </location>
    <ligand>
        <name>Mg(2+)</name>
        <dbReference type="ChEBI" id="CHEBI:18420"/>
    </ligand>
</feature>
<comment type="catalytic activity">
    <reaction evidence="15 16">
        <text>DNA(n) + a 2'-deoxyribonucleoside 5'-triphosphate = DNA(n+1) + diphosphate</text>
        <dbReference type="Rhea" id="RHEA:22508"/>
        <dbReference type="Rhea" id="RHEA-COMP:17339"/>
        <dbReference type="Rhea" id="RHEA-COMP:17340"/>
        <dbReference type="ChEBI" id="CHEBI:33019"/>
        <dbReference type="ChEBI" id="CHEBI:61560"/>
        <dbReference type="ChEBI" id="CHEBI:173112"/>
        <dbReference type="EC" id="2.7.7.7"/>
    </reaction>
</comment>
<evidence type="ECO:0000256" key="4">
    <source>
        <dbReference type="ARBA" id="ARBA00022457"/>
    </source>
</evidence>
<comment type="similarity">
    <text evidence="2 16">Belongs to the DNA polymerase type-Y family.</text>
</comment>
<evidence type="ECO:0000256" key="12">
    <source>
        <dbReference type="ARBA" id="ARBA00022932"/>
    </source>
</evidence>
<keyword evidence="9 16" id="KW-0479">Metal-binding</keyword>
<dbReference type="InterPro" id="IPR043128">
    <property type="entry name" value="Rev_trsase/Diguanyl_cyclase"/>
</dbReference>
<keyword evidence="10 16" id="KW-0227">DNA damage</keyword>
<evidence type="ECO:0000256" key="7">
    <source>
        <dbReference type="ARBA" id="ARBA00022695"/>
    </source>
</evidence>
<organism evidence="18 19">
    <name type="scientific">Rhodopirellula islandica</name>
    <dbReference type="NCBI Taxonomy" id="595434"/>
    <lineage>
        <taxon>Bacteria</taxon>
        <taxon>Pseudomonadati</taxon>
        <taxon>Planctomycetota</taxon>
        <taxon>Planctomycetia</taxon>
        <taxon>Pirellulales</taxon>
        <taxon>Pirellulaceae</taxon>
        <taxon>Rhodopirellula</taxon>
    </lineage>
</organism>
<dbReference type="FunFam" id="3.40.1170.60:FF:000001">
    <property type="entry name" value="DNA polymerase IV"/>
    <property type="match status" value="1"/>
</dbReference>
<comment type="function">
    <text evidence="16">Poorly processive, error-prone DNA polymerase involved in untargeted mutagenesis. Copies undamaged DNA at stalled replication forks, which arise in vivo from mismatched or misaligned primer ends. These misaligned primers can be extended by PolIV. Exhibits no 3'-5' exonuclease (proofreading) activity. May be involved in translesional synthesis, in conjunction with the beta clamp from PolIII.</text>
</comment>
<dbReference type="GO" id="GO:0003684">
    <property type="term" value="F:damaged DNA binding"/>
    <property type="evidence" value="ECO:0007669"/>
    <property type="project" value="InterPro"/>
</dbReference>
<dbReference type="PATRIC" id="fig|595434.4.peg.3567"/>
<dbReference type="InterPro" id="IPR024728">
    <property type="entry name" value="PolY_HhH_motif"/>
</dbReference>
<dbReference type="NCBIfam" id="NF002677">
    <property type="entry name" value="PRK02406.1"/>
    <property type="match status" value="1"/>
</dbReference>
<dbReference type="Gene3D" id="3.30.70.270">
    <property type="match status" value="1"/>
</dbReference>
<dbReference type="Pfam" id="PF11798">
    <property type="entry name" value="IMS_HHH"/>
    <property type="match status" value="1"/>
</dbReference>
<keyword evidence="11 16" id="KW-0460">Magnesium</keyword>
<accession>A0A0J1EF73</accession>
<dbReference type="CDD" id="cd03586">
    <property type="entry name" value="PolY_Pol_IV_kappa"/>
    <property type="match status" value="1"/>
</dbReference>
<dbReference type="NCBIfam" id="NF003015">
    <property type="entry name" value="PRK03858.1"/>
    <property type="match status" value="1"/>
</dbReference>
<dbReference type="GO" id="GO:0003887">
    <property type="term" value="F:DNA-directed DNA polymerase activity"/>
    <property type="evidence" value="ECO:0007669"/>
    <property type="project" value="UniProtKB-UniRule"/>
</dbReference>
<keyword evidence="19" id="KW-1185">Reference proteome</keyword>
<keyword evidence="8 16" id="KW-0235">DNA replication</keyword>
<dbReference type="Pfam" id="PF11799">
    <property type="entry name" value="IMS_C"/>
    <property type="match status" value="1"/>
</dbReference>
<dbReference type="InterPro" id="IPR043502">
    <property type="entry name" value="DNA/RNA_pol_sf"/>
</dbReference>
<dbReference type="Gene3D" id="1.10.150.20">
    <property type="entry name" value="5' to 3' exonuclease, C-terminal subdomain"/>
    <property type="match status" value="1"/>
</dbReference>
<gene>
    <name evidence="16" type="primary">dinB</name>
    <name evidence="18" type="ORF">RISK_003755</name>
</gene>
<evidence type="ECO:0000259" key="17">
    <source>
        <dbReference type="PROSITE" id="PS50173"/>
    </source>
</evidence>
<dbReference type="InterPro" id="IPR036775">
    <property type="entry name" value="DNA_pol_Y-fam_lit_finger_sf"/>
</dbReference>
<dbReference type="HAMAP" id="MF_01113">
    <property type="entry name" value="DNApol_IV"/>
    <property type="match status" value="1"/>
</dbReference>
<evidence type="ECO:0000256" key="8">
    <source>
        <dbReference type="ARBA" id="ARBA00022705"/>
    </source>
</evidence>
<dbReference type="FunFam" id="3.30.1490.100:FF:000004">
    <property type="entry name" value="DNA polymerase IV"/>
    <property type="match status" value="1"/>
</dbReference>
<evidence type="ECO:0000256" key="1">
    <source>
        <dbReference type="ARBA" id="ARBA00004496"/>
    </source>
</evidence>
<evidence type="ECO:0000313" key="19">
    <source>
        <dbReference type="Proteomes" id="UP000036367"/>
    </source>
</evidence>
<keyword evidence="7 16" id="KW-0548">Nucleotidyltransferase</keyword>
<dbReference type="GO" id="GO:0006261">
    <property type="term" value="P:DNA-templated DNA replication"/>
    <property type="evidence" value="ECO:0007669"/>
    <property type="project" value="UniProtKB-UniRule"/>
</dbReference>
<comment type="caution">
    <text evidence="18">The sequence shown here is derived from an EMBL/GenBank/DDBJ whole genome shotgun (WGS) entry which is preliminary data.</text>
</comment>